<feature type="domain" description="Peptidase M56" evidence="3">
    <location>
        <begin position="8"/>
        <end position="287"/>
    </location>
</feature>
<dbReference type="PANTHER" id="PTHR34978">
    <property type="entry name" value="POSSIBLE SENSOR-TRANSDUCER PROTEIN BLAR"/>
    <property type="match status" value="1"/>
</dbReference>
<feature type="region of interest" description="Disordered" evidence="1">
    <location>
        <begin position="328"/>
        <end position="405"/>
    </location>
</feature>
<dbReference type="CDD" id="cd07341">
    <property type="entry name" value="M56_BlaR1_MecR1_like"/>
    <property type="match status" value="1"/>
</dbReference>
<accession>A0A6I4T3X8</accession>
<dbReference type="Proteomes" id="UP000438476">
    <property type="component" value="Unassembled WGS sequence"/>
</dbReference>
<evidence type="ECO:0000256" key="1">
    <source>
        <dbReference type="SAM" id="MobiDB-lite"/>
    </source>
</evidence>
<dbReference type="Pfam" id="PF05569">
    <property type="entry name" value="Peptidase_M56"/>
    <property type="match status" value="1"/>
</dbReference>
<evidence type="ECO:0000313" key="5">
    <source>
        <dbReference type="Proteomes" id="UP000438476"/>
    </source>
</evidence>
<keyword evidence="2" id="KW-1133">Transmembrane helix</keyword>
<feature type="compositionally biased region" description="Pro residues" evidence="1">
    <location>
        <begin position="376"/>
        <end position="391"/>
    </location>
</feature>
<feature type="transmembrane region" description="Helical" evidence="2">
    <location>
        <begin position="33"/>
        <end position="52"/>
    </location>
</feature>
<sequence length="532" mass="57611">MIASLSAFLIDTLIYTGLMIALVLLLRQPVAAYFGASYAYALWLLPFMRFLMPPIVLPAEFEPTVAAVADPQLRDVPTATMDSLSAPTISPAADMSNLPIESAFVPTLAEWAIGLWLAGSLGFLVWRAVQYRAMRRELLAGARPMGEAGDVRLVESPSVTSPVALGVFDKVVALPERFMVHPHRQARDLAIAHELAHHHGRDLLANIAAQPLLALHWFNPLAWLGWRAMRRDQEAACDARVVVGRSREERATYAQTIAGFAQGRHLALAAPMACPVLGEKSIIHRLRSLARDDLTPRRRVLGRSLIGAAALVLPFTASISYADSQVQDMPAAPSAPPAPSAEPVSSTLQAPVSSPIAPQAPAAPLTAIDPDLAASPAPPVPPAPSAPPAPPAATRAAQTFSQRMSDLSADRARLIASIDGSWSEAEEDAFDQQMDALDQQQDHIEQEFEVHLEWQERQMEAVAERQQRQADKIARRAEASARHTEKVAMRSAIDGLIKARDALTSNAHIPAAARKDAVREINQQIAELSKQI</sequence>
<keyword evidence="2" id="KW-0472">Membrane</keyword>
<dbReference type="PANTHER" id="PTHR34978:SF3">
    <property type="entry name" value="SLR0241 PROTEIN"/>
    <property type="match status" value="1"/>
</dbReference>
<proteinExistence type="predicted"/>
<gene>
    <name evidence="4" type="ORF">GRI91_02865</name>
</gene>
<dbReference type="OrthoDB" id="1628901at2"/>
<dbReference type="RefSeq" id="WP_160735094.1">
    <property type="nucleotide sequence ID" value="NZ_WTYT01000001.1"/>
</dbReference>
<evidence type="ECO:0000313" key="4">
    <source>
        <dbReference type="EMBL" id="MXO64690.1"/>
    </source>
</evidence>
<reference evidence="4 5" key="1">
    <citation type="submission" date="2019-12" db="EMBL/GenBank/DDBJ databases">
        <title>Genomic-based taxomic classification of the family Erythrobacteraceae.</title>
        <authorList>
            <person name="Xu L."/>
        </authorList>
    </citation>
    <scope>NUCLEOTIDE SEQUENCE [LARGE SCALE GENOMIC DNA]</scope>
    <source>
        <strain evidence="4 5">LMG 29518</strain>
    </source>
</reference>
<feature type="transmembrane region" description="Helical" evidence="2">
    <location>
        <begin position="300"/>
        <end position="322"/>
    </location>
</feature>
<organism evidence="4 5">
    <name type="scientific">Altericroceibacterium endophyticum</name>
    <dbReference type="NCBI Taxonomy" id="1808508"/>
    <lineage>
        <taxon>Bacteria</taxon>
        <taxon>Pseudomonadati</taxon>
        <taxon>Pseudomonadota</taxon>
        <taxon>Alphaproteobacteria</taxon>
        <taxon>Sphingomonadales</taxon>
        <taxon>Erythrobacteraceae</taxon>
        <taxon>Altericroceibacterium</taxon>
    </lineage>
</organism>
<evidence type="ECO:0000256" key="2">
    <source>
        <dbReference type="SAM" id="Phobius"/>
    </source>
</evidence>
<keyword evidence="2" id="KW-0812">Transmembrane</keyword>
<dbReference type="InterPro" id="IPR052173">
    <property type="entry name" value="Beta-lactam_resp_regulator"/>
</dbReference>
<name>A0A6I4T3X8_9SPHN</name>
<dbReference type="AlphaFoldDB" id="A0A6I4T3X8"/>
<comment type="caution">
    <text evidence="4">The sequence shown here is derived from an EMBL/GenBank/DDBJ whole genome shotgun (WGS) entry which is preliminary data.</text>
</comment>
<feature type="transmembrane region" description="Helical" evidence="2">
    <location>
        <begin position="6"/>
        <end position="26"/>
    </location>
</feature>
<feature type="compositionally biased region" description="Low complexity" evidence="1">
    <location>
        <begin position="341"/>
        <end position="364"/>
    </location>
</feature>
<feature type="transmembrane region" description="Helical" evidence="2">
    <location>
        <begin position="111"/>
        <end position="129"/>
    </location>
</feature>
<evidence type="ECO:0000259" key="3">
    <source>
        <dbReference type="Pfam" id="PF05569"/>
    </source>
</evidence>
<dbReference type="EMBL" id="WTYT01000001">
    <property type="protein sequence ID" value="MXO64690.1"/>
    <property type="molecule type" value="Genomic_DNA"/>
</dbReference>
<dbReference type="InterPro" id="IPR008756">
    <property type="entry name" value="Peptidase_M56"/>
</dbReference>
<keyword evidence="5" id="KW-1185">Reference proteome</keyword>
<protein>
    <submittedName>
        <fullName evidence="4">Antirepressor regulating drug resistance protein</fullName>
    </submittedName>
</protein>